<evidence type="ECO:0000313" key="3">
    <source>
        <dbReference type="Proteomes" id="UP000515121"/>
    </source>
</evidence>
<proteinExistence type="predicted"/>
<dbReference type="GeneID" id="111277425"/>
<dbReference type="PANTHER" id="PTHR37198">
    <property type="entry name" value="NUCLEOLIN"/>
    <property type="match status" value="1"/>
</dbReference>
<keyword evidence="2" id="KW-0472">Membrane</keyword>
<reference evidence="4" key="1">
    <citation type="submission" date="2025-08" db="UniProtKB">
        <authorList>
            <consortium name="RefSeq"/>
        </authorList>
    </citation>
    <scope>IDENTIFICATION</scope>
    <source>
        <tissue evidence="4">Fruit stalk</tissue>
    </source>
</reference>
<feature type="compositionally biased region" description="Basic and acidic residues" evidence="1">
    <location>
        <begin position="315"/>
        <end position="325"/>
    </location>
</feature>
<organism evidence="3 4">
    <name type="scientific">Durio zibethinus</name>
    <name type="common">Durian</name>
    <dbReference type="NCBI Taxonomy" id="66656"/>
    <lineage>
        <taxon>Eukaryota</taxon>
        <taxon>Viridiplantae</taxon>
        <taxon>Streptophyta</taxon>
        <taxon>Embryophyta</taxon>
        <taxon>Tracheophyta</taxon>
        <taxon>Spermatophyta</taxon>
        <taxon>Magnoliopsida</taxon>
        <taxon>eudicotyledons</taxon>
        <taxon>Gunneridae</taxon>
        <taxon>Pentapetalae</taxon>
        <taxon>rosids</taxon>
        <taxon>malvids</taxon>
        <taxon>Malvales</taxon>
        <taxon>Malvaceae</taxon>
        <taxon>Helicteroideae</taxon>
        <taxon>Durio</taxon>
    </lineage>
</organism>
<keyword evidence="2" id="KW-1133">Transmembrane helix</keyword>
<feature type="compositionally biased region" description="Basic and acidic residues" evidence="1">
    <location>
        <begin position="486"/>
        <end position="517"/>
    </location>
</feature>
<evidence type="ECO:0000256" key="1">
    <source>
        <dbReference type="SAM" id="MobiDB-lite"/>
    </source>
</evidence>
<evidence type="ECO:0000256" key="2">
    <source>
        <dbReference type="SAM" id="Phobius"/>
    </source>
</evidence>
<protein>
    <submittedName>
        <fullName evidence="4">Titin-like</fullName>
    </submittedName>
</protein>
<evidence type="ECO:0000313" key="4">
    <source>
        <dbReference type="RefSeq" id="XP_022719613.1"/>
    </source>
</evidence>
<dbReference type="Proteomes" id="UP000515121">
    <property type="component" value="Unplaced"/>
</dbReference>
<feature type="region of interest" description="Disordered" evidence="1">
    <location>
        <begin position="408"/>
        <end position="517"/>
    </location>
</feature>
<feature type="region of interest" description="Disordered" evidence="1">
    <location>
        <begin position="690"/>
        <end position="719"/>
    </location>
</feature>
<dbReference type="OrthoDB" id="1933309at2759"/>
<feature type="region of interest" description="Disordered" evidence="1">
    <location>
        <begin position="245"/>
        <end position="333"/>
    </location>
</feature>
<feature type="compositionally biased region" description="Basic and acidic residues" evidence="1">
    <location>
        <begin position="267"/>
        <end position="286"/>
    </location>
</feature>
<keyword evidence="3" id="KW-1185">Reference proteome</keyword>
<feature type="compositionally biased region" description="Basic and acidic residues" evidence="1">
    <location>
        <begin position="446"/>
        <end position="463"/>
    </location>
</feature>
<feature type="transmembrane region" description="Helical" evidence="2">
    <location>
        <begin position="61"/>
        <end position="79"/>
    </location>
</feature>
<keyword evidence="2" id="KW-0812">Transmembrane</keyword>
<dbReference type="PANTHER" id="PTHR37198:SF1">
    <property type="entry name" value="NUCLEOLIN"/>
    <property type="match status" value="1"/>
</dbReference>
<gene>
    <name evidence="4" type="primary">LOC111277425</name>
</gene>
<feature type="compositionally biased region" description="Basic residues" evidence="1">
    <location>
        <begin position="300"/>
        <end position="314"/>
    </location>
</feature>
<dbReference type="RefSeq" id="XP_022719613.1">
    <property type="nucleotide sequence ID" value="XM_022863878.1"/>
</dbReference>
<dbReference type="AlphaFoldDB" id="A0A6P5WUV0"/>
<sequence>MQRPKKQGCHVPMLSNHVEMRKPIFCMQMDIWMDDPKSEWEIQESSEGNSDNGKLSWMLRLGRKILVTGIVISSVPLVLPPLMAISAIGFVCSIPYGVFLVSYACTETVMRRLLPMPSPAAPLLEYRKALNGEEEANGDENQGGQNDVIKGGFNIEREEKELKMDTIEEVEMRIELVDTEEELNKRNILQEGAYQKGGVENDDKTSMEEVDEIVEEKEERPSQSFEVEVKEITEQPIIEKIRSEQREDGGNGVEAFVEGDGKQSSNIERETQLKAENVKAKEELVRMTRQSVKNVDAQPKRKKKTRLKIGGTRKLKGEQSIKESVNEQPGAEIHGFLTTIEGDKKETDNVNKQTTAELKNAAVHVENDELVRELWGSLERNREEGRSRDAVEDKQVVEKAQVDAKVKLLKGNEGTTERQQEQPLIEESSGEHPVDEISVVLGSLEGSKKKENSTEETPPEVKNEPVQLVQAIDIEENEKPSIGARDLSERITDESKTDCEVDDKRREERANVAGKQPKEIEVNIVGTTEVKEEQSVSDGSTSDKPIEEVCNIVVEFDRDEKNGSEIEKKTPFQIKKVDFQLSQSADIDREEELVRETRGLLERIRDEGKTDYAVDDKRSAEKEHVGAEKDDKKIVGDVEKAKTRCILAHDGMKKPTSEFEATVENKADNKVKMKESVENLDAFSKETNLGKDAKGFSEDNIPGRELSAGPVSEKVNDGRSRKELESAMLMEGGQAEDDNENNVEQNFLLNEEKKDVIFSNEDEGEINEQRGLDQLEDLITVSQQGSPSYVNTFEETQPSSSYMVYQEISDSSELPVSTKAQESDDIRISTENAIDTASNETLYSEEKIWEQMNALRTVVGYKGARQEKCIEELKALYHFTGIEPPASFNDTCDLVEVNAKLRFLMSVVGVK</sequence>
<accession>A0A6P5WUV0</accession>
<name>A0A6P5WUV0_DURZI</name>
<dbReference type="KEGG" id="dzi:111277425"/>